<evidence type="ECO:0000313" key="3">
    <source>
        <dbReference type="EMBL" id="OBZ79447.1"/>
    </source>
</evidence>
<keyword evidence="2" id="KW-1133">Transmembrane helix</keyword>
<dbReference type="EMBL" id="LUGG01000001">
    <property type="protein sequence ID" value="OBZ79447.1"/>
    <property type="molecule type" value="Genomic_DNA"/>
</dbReference>
<dbReference type="Gene3D" id="3.60.110.10">
    <property type="entry name" value="Carbon-nitrogen hydrolase"/>
    <property type="match status" value="1"/>
</dbReference>
<comment type="caution">
    <text evidence="3">The sequence shown here is derived from an EMBL/GenBank/DDBJ whole genome shotgun (WGS) entry which is preliminary data.</text>
</comment>
<protein>
    <recommendedName>
        <fullName evidence="5">CN hydrolase domain-containing protein</fullName>
    </recommendedName>
</protein>
<evidence type="ECO:0008006" key="5">
    <source>
        <dbReference type="Google" id="ProtNLM"/>
    </source>
</evidence>
<evidence type="ECO:0000256" key="2">
    <source>
        <dbReference type="SAM" id="Phobius"/>
    </source>
</evidence>
<evidence type="ECO:0000256" key="1">
    <source>
        <dbReference type="SAM" id="MobiDB-lite"/>
    </source>
</evidence>
<dbReference type="SUPFAM" id="SSF56317">
    <property type="entry name" value="Carbon-nitrogen hydrolase"/>
    <property type="match status" value="1"/>
</dbReference>
<feature type="region of interest" description="Disordered" evidence="1">
    <location>
        <begin position="818"/>
        <end position="845"/>
    </location>
</feature>
<feature type="transmembrane region" description="Helical" evidence="2">
    <location>
        <begin position="236"/>
        <end position="255"/>
    </location>
</feature>
<dbReference type="OrthoDB" id="2626014at2759"/>
<dbReference type="OMA" id="YTERVAH"/>
<accession>A0A1C7MRT6</accession>
<reference evidence="3 4" key="1">
    <citation type="submission" date="2016-03" db="EMBL/GenBank/DDBJ databases">
        <title>Whole genome sequencing of Grifola frondosa 9006-11.</title>
        <authorList>
            <person name="Min B."/>
            <person name="Park H."/>
            <person name="Kim J.-G."/>
            <person name="Cho H."/>
            <person name="Oh Y.-L."/>
            <person name="Kong W.-S."/>
            <person name="Choi I.-G."/>
        </authorList>
    </citation>
    <scope>NUCLEOTIDE SEQUENCE [LARGE SCALE GENOMIC DNA]</scope>
    <source>
        <strain evidence="3 4">9006-11</strain>
    </source>
</reference>
<sequence length="1342" mass="146358">MSSLAGYVVEHPARVYLSTGTIFAALALTPAPSFVPLVLLLTSLRLHAKTALPRRQLWASHGVLQVLLISLAVAVVHAAPSLHALSTPAVSVIVLALISVISTSIALLVVVFSYYTERVAHTPWARITTFPAAWATAWAAVDYASPVGQLTTWSPVVGLTRYDWMREVGGQVGINWITAAWAVVLADAVGSWLVGPAPEEETGHEQIVSFASDDLSRSVPPAKAAPRASSKARHTLFLAGLLLALTAPSFFISSFPSLVASPDITPFGVACALPYPQRSGHPTGPPGLADFVMESQRLQSQANIVLWPEGALRFDSPTQREETLEHIRPKINNGSYYGISFEEFVHVDSPDGVWRAGMRRNGLVLLGWEGVVHEYYKRKIVPIAESFSLTPSSEPPTIWSLPLPPPGKKYNKTEWSPTYPFVRPIPITSSICLDFSSASSFAGLPTRPALILAPARTWHVGVGHAMWEQAKARAEETGSMVLWCDGGAGGVSGVAGRGMHEVMRVGAGSWARTVGVSWPFDERRTIFSAGGSSAALMAAWGVLGLGWVAESAYLRFSGAHDRAHGVFARVLQGARGLGSLFGSWRRDLAVIRDIGNMRSKPTRNLPPAWPSSSSPSPVFLLTGPHFDLISYDELRVSRLLGDSCDFPIFSGNPVDYQATGPSSFLARSRSSLSRLRKLSRSSRKNSSGLSLDKGSQELQPALHSEETALVLAFPRPPKLTPVSISRGARSPSRNTPIEDTASVFYDKDPFRTVESPSHEPVAVSDYDHFAQIPTTTSDPLAIHSAPYPPSITPTTGRKSFKASLKRFKSFSKANFFSSKAAPETSEKSTPADRTSPSITLPDSSSEVHSDFLPELVFGQIDFSNVFHEDERASAASPPSPADLGPSLELVRIPRIELSEATERLQAAHYERVDPRTLTQSPAASTITALSPTATPLPPHSPSWYSRNVKDLEAAKSNSPPPLYIRPPSSPPLHILPRSLLPVQSNTEYVSSEFRCEIIEPPDTPCSTTSSVTLFNNSARESFLRPSAYSSRSRPSSVNRLSVIQYRQSIAGNRESVHSIVAYGSFNCPSQGESGLEEPAQSSLNIFLVSSEPTAKPLPLRPLSLFNSDQPLFSLPSLPPSPIRETPQPTTSYSIFLPSPQAFKDSPFDHFPIPTHLLALVKGIFRGSKLVSDFSMDTFGKQTDTVDYGGEVDYADYEWFKDPPPRPEPPAPPPVMDNYVPLPGVIEQNEMFDFALKSAPNVLFARFKQYGQLGVLAWCSEFGEMIEALKVLGFEGNMFVSTRTQALKTCEEILKLKLDLEMQIIVMYLSSQVARLRRFLDGDRQWDDYPKPQFPLDPYASQS</sequence>
<organism evidence="3 4">
    <name type="scientific">Grifola frondosa</name>
    <name type="common">Maitake</name>
    <name type="synonym">Polyporus frondosus</name>
    <dbReference type="NCBI Taxonomy" id="5627"/>
    <lineage>
        <taxon>Eukaryota</taxon>
        <taxon>Fungi</taxon>
        <taxon>Dikarya</taxon>
        <taxon>Basidiomycota</taxon>
        <taxon>Agaricomycotina</taxon>
        <taxon>Agaricomycetes</taxon>
        <taxon>Polyporales</taxon>
        <taxon>Grifolaceae</taxon>
        <taxon>Grifola</taxon>
    </lineage>
</organism>
<feature type="region of interest" description="Disordered" evidence="1">
    <location>
        <begin position="721"/>
        <end position="743"/>
    </location>
</feature>
<keyword evidence="4" id="KW-1185">Reference proteome</keyword>
<feature type="region of interest" description="Disordered" evidence="1">
    <location>
        <begin position="676"/>
        <end position="700"/>
    </location>
</feature>
<evidence type="ECO:0000313" key="4">
    <source>
        <dbReference type="Proteomes" id="UP000092993"/>
    </source>
</evidence>
<feature type="transmembrane region" description="Helical" evidence="2">
    <location>
        <begin position="20"/>
        <end position="41"/>
    </location>
</feature>
<dbReference type="Proteomes" id="UP000092993">
    <property type="component" value="Unassembled WGS sequence"/>
</dbReference>
<feature type="compositionally biased region" description="Polar residues" evidence="1">
    <location>
        <begin position="831"/>
        <end position="844"/>
    </location>
</feature>
<name>A0A1C7MRT6_GRIFR</name>
<dbReference type="STRING" id="5627.A0A1C7MRT6"/>
<proteinExistence type="predicted"/>
<keyword evidence="2" id="KW-0812">Transmembrane</keyword>
<feature type="transmembrane region" description="Helical" evidence="2">
    <location>
        <begin position="92"/>
        <end position="116"/>
    </location>
</feature>
<dbReference type="InterPro" id="IPR036526">
    <property type="entry name" value="C-N_Hydrolase_sf"/>
</dbReference>
<gene>
    <name evidence="3" type="ORF">A0H81_00796</name>
</gene>
<feature type="transmembrane region" description="Helical" evidence="2">
    <location>
        <begin position="62"/>
        <end position="80"/>
    </location>
</feature>
<keyword evidence="2" id="KW-0472">Membrane</keyword>